<sequence>MHLALELDCSFLDLSGDDPAYDSPTSSQEDEPVDGKVLPLPPRGTLRRNRPSRRNVYHNQPSSGGTSPAERRPRQRSGNPDDISLLSLSDIRLPLASSPEHPPGQTPPIAAPTALASSTTSSSYSSLLDNITHHCARYLESHPLPQPPPSELASPFHTRKPLINTPPLSGKASKPPRPQSPTHQRNGFIPQSAGHPTPEAGRKPQTTTATKRLDAGLSRSCSIKLLSFQPDLTPLHLASQLIHDSSSSSTTTTTSSSSSSSSSSTTSSSPDTITTSSPATNFEILIAASSSGPLSTIHPNQPSHPILKSKQIAIKDQPPSTKNNFELFNQTNIASALYLSHTIHQGKETCSTILSI</sequence>
<reference evidence="2" key="2">
    <citation type="submission" date="2016-05" db="EMBL/GenBank/DDBJ databases">
        <title>Comparative analysis highlights variable genome content of wheat rusts and divergence of the mating loci.</title>
        <authorList>
            <person name="Cuomo C.A."/>
            <person name="Bakkeren G."/>
            <person name="Szabo L."/>
            <person name="Khalil H."/>
            <person name="Joly D."/>
            <person name="Goldberg J."/>
            <person name="Young S."/>
            <person name="Zeng Q."/>
            <person name="Fellers J."/>
        </authorList>
    </citation>
    <scope>NUCLEOTIDE SEQUENCE [LARGE SCALE GENOMIC DNA]</scope>
    <source>
        <strain evidence="2">1-1 BBBD Race 1</strain>
    </source>
</reference>
<feature type="compositionally biased region" description="Polar residues" evidence="1">
    <location>
        <begin position="57"/>
        <end position="66"/>
    </location>
</feature>
<name>A0A180GYE2_PUCT1</name>
<evidence type="ECO:0000256" key="1">
    <source>
        <dbReference type="SAM" id="MobiDB-lite"/>
    </source>
</evidence>
<evidence type="ECO:0000313" key="3">
    <source>
        <dbReference type="EnsemblFungi" id="PTTG_26132-t43_1-p1"/>
    </source>
</evidence>
<feature type="region of interest" description="Disordered" evidence="1">
    <location>
        <begin position="140"/>
        <end position="213"/>
    </location>
</feature>
<feature type="region of interest" description="Disordered" evidence="1">
    <location>
        <begin position="243"/>
        <end position="276"/>
    </location>
</feature>
<feature type="compositionally biased region" description="Low complexity" evidence="1">
    <location>
        <begin position="81"/>
        <end position="91"/>
    </location>
</feature>
<dbReference type="EnsemblFungi" id="PTTG_26132-t43_1">
    <property type="protein sequence ID" value="PTTG_26132-t43_1-p1"/>
    <property type="gene ID" value="PTTG_26132"/>
</dbReference>
<reference evidence="3 4" key="3">
    <citation type="journal article" date="2017" name="G3 (Bethesda)">
        <title>Comparative analysis highlights variable genome content of wheat rusts and divergence of the mating loci.</title>
        <authorList>
            <person name="Cuomo C.A."/>
            <person name="Bakkeren G."/>
            <person name="Khalil H.B."/>
            <person name="Panwar V."/>
            <person name="Joly D."/>
            <person name="Linning R."/>
            <person name="Sakthikumar S."/>
            <person name="Song X."/>
            <person name="Adiconis X."/>
            <person name="Fan L."/>
            <person name="Goldberg J.M."/>
            <person name="Levin J.Z."/>
            <person name="Young S."/>
            <person name="Zeng Q."/>
            <person name="Anikster Y."/>
            <person name="Bruce M."/>
            <person name="Wang M."/>
            <person name="Yin C."/>
            <person name="McCallum B."/>
            <person name="Szabo L.J."/>
            <person name="Hulbert S."/>
            <person name="Chen X."/>
            <person name="Fellers J.P."/>
        </authorList>
    </citation>
    <scope>NUCLEOTIDE SEQUENCE</scope>
    <source>
        <strain evidence="4">Isolate 1-1 / race 1 (BBBD)</strain>
        <strain evidence="3">isolate 1-1 / race 1 (BBBD)</strain>
    </source>
</reference>
<reference evidence="2" key="1">
    <citation type="submission" date="2009-11" db="EMBL/GenBank/DDBJ databases">
        <authorList>
            <consortium name="The Broad Institute Genome Sequencing Platform"/>
            <person name="Ward D."/>
            <person name="Feldgarden M."/>
            <person name="Earl A."/>
            <person name="Young S.K."/>
            <person name="Zeng Q."/>
            <person name="Koehrsen M."/>
            <person name="Alvarado L."/>
            <person name="Berlin A."/>
            <person name="Bochicchio J."/>
            <person name="Borenstein D."/>
            <person name="Chapman S.B."/>
            <person name="Chen Z."/>
            <person name="Engels R."/>
            <person name="Freedman E."/>
            <person name="Gellesch M."/>
            <person name="Goldberg J."/>
            <person name="Griggs A."/>
            <person name="Gujja S."/>
            <person name="Heilman E."/>
            <person name="Heiman D."/>
            <person name="Hepburn T."/>
            <person name="Howarth C."/>
            <person name="Jen D."/>
            <person name="Larson L."/>
            <person name="Lewis B."/>
            <person name="Mehta T."/>
            <person name="Park D."/>
            <person name="Pearson M."/>
            <person name="Roberts A."/>
            <person name="Saif S."/>
            <person name="Shea T."/>
            <person name="Shenoy N."/>
            <person name="Sisk P."/>
            <person name="Stolte C."/>
            <person name="Sykes S."/>
            <person name="Thomson T."/>
            <person name="Walk T."/>
            <person name="White J."/>
            <person name="Yandava C."/>
            <person name="Izard J."/>
            <person name="Baranova O.V."/>
            <person name="Blanton J.M."/>
            <person name="Tanner A.C."/>
            <person name="Dewhirst F.E."/>
            <person name="Haas B."/>
            <person name="Nusbaum C."/>
            <person name="Birren B."/>
        </authorList>
    </citation>
    <scope>NUCLEOTIDE SEQUENCE [LARGE SCALE GENOMIC DNA]</scope>
    <source>
        <strain evidence="2">1-1 BBBD Race 1</strain>
    </source>
</reference>
<proteinExistence type="predicted"/>
<evidence type="ECO:0000313" key="4">
    <source>
        <dbReference type="Proteomes" id="UP000005240"/>
    </source>
</evidence>
<dbReference type="VEuPathDB" id="FungiDB:PTTG_26132"/>
<feature type="compositionally biased region" description="Basic residues" evidence="1">
    <location>
        <begin position="45"/>
        <end position="56"/>
    </location>
</feature>
<dbReference type="Proteomes" id="UP000005240">
    <property type="component" value="Unassembled WGS sequence"/>
</dbReference>
<dbReference type="EMBL" id="ADAS02000015">
    <property type="protein sequence ID" value="OAV97033.1"/>
    <property type="molecule type" value="Genomic_DNA"/>
</dbReference>
<feature type="compositionally biased region" description="Low complexity" evidence="1">
    <location>
        <begin position="245"/>
        <end position="276"/>
    </location>
</feature>
<evidence type="ECO:0000313" key="2">
    <source>
        <dbReference type="EMBL" id="OAV97033.1"/>
    </source>
</evidence>
<reference evidence="3" key="4">
    <citation type="submission" date="2025-05" db="UniProtKB">
        <authorList>
            <consortium name="EnsemblFungi"/>
        </authorList>
    </citation>
    <scope>IDENTIFICATION</scope>
    <source>
        <strain evidence="3">isolate 1-1 / race 1 (BBBD)</strain>
    </source>
</reference>
<gene>
    <name evidence="2" type="ORF">PTTG_26132</name>
</gene>
<organism evidence="2">
    <name type="scientific">Puccinia triticina (isolate 1-1 / race 1 (BBBD))</name>
    <name type="common">Brown leaf rust fungus</name>
    <dbReference type="NCBI Taxonomy" id="630390"/>
    <lineage>
        <taxon>Eukaryota</taxon>
        <taxon>Fungi</taxon>
        <taxon>Dikarya</taxon>
        <taxon>Basidiomycota</taxon>
        <taxon>Pucciniomycotina</taxon>
        <taxon>Pucciniomycetes</taxon>
        <taxon>Pucciniales</taxon>
        <taxon>Pucciniaceae</taxon>
        <taxon>Puccinia</taxon>
    </lineage>
</organism>
<dbReference type="AlphaFoldDB" id="A0A180GYE2"/>
<feature type="compositionally biased region" description="Pro residues" evidence="1">
    <location>
        <begin position="100"/>
        <end position="110"/>
    </location>
</feature>
<protein>
    <submittedName>
        <fullName evidence="2 3">Uncharacterized protein</fullName>
    </submittedName>
</protein>
<keyword evidence="4" id="KW-1185">Reference proteome</keyword>
<accession>A0A180GYE2</accession>
<dbReference type="OrthoDB" id="2502148at2759"/>
<feature type="region of interest" description="Disordered" evidence="1">
    <location>
        <begin position="12"/>
        <end position="117"/>
    </location>
</feature>